<feature type="compositionally biased region" description="Basic and acidic residues" evidence="8">
    <location>
        <begin position="691"/>
        <end position="700"/>
    </location>
</feature>
<dbReference type="SUPFAM" id="SSF82199">
    <property type="entry name" value="SET domain"/>
    <property type="match status" value="1"/>
</dbReference>
<evidence type="ECO:0000256" key="1">
    <source>
        <dbReference type="ARBA" id="ARBA00022603"/>
    </source>
</evidence>
<evidence type="ECO:0000259" key="11">
    <source>
        <dbReference type="PROSITE" id="PS51633"/>
    </source>
</evidence>
<evidence type="ECO:0000256" key="4">
    <source>
        <dbReference type="ARBA" id="ARBA00023015"/>
    </source>
</evidence>
<feature type="domain" description="WW" evidence="9">
    <location>
        <begin position="328"/>
        <end position="361"/>
    </location>
</feature>
<feature type="domain" description="CXC" evidence="11">
    <location>
        <begin position="349"/>
        <end position="477"/>
    </location>
</feature>
<keyword evidence="2" id="KW-0808">Transferase</keyword>
<evidence type="ECO:0000313" key="13">
    <source>
        <dbReference type="Proteomes" id="UP000887229"/>
    </source>
</evidence>
<feature type="compositionally biased region" description="Polar residues" evidence="8">
    <location>
        <begin position="720"/>
        <end position="737"/>
    </location>
</feature>
<feature type="compositionally biased region" description="Acidic residues" evidence="8">
    <location>
        <begin position="738"/>
        <end position="760"/>
    </location>
</feature>
<evidence type="ECO:0000256" key="7">
    <source>
        <dbReference type="SAM" id="Coils"/>
    </source>
</evidence>
<dbReference type="InterPro" id="IPR045318">
    <property type="entry name" value="EZH1/2-like"/>
</dbReference>
<evidence type="ECO:0000256" key="6">
    <source>
        <dbReference type="ARBA" id="ARBA00048568"/>
    </source>
</evidence>
<feature type="compositionally biased region" description="Basic and acidic residues" evidence="8">
    <location>
        <begin position="643"/>
        <end position="652"/>
    </location>
</feature>
<keyword evidence="7" id="KW-0175">Coiled coil</keyword>
<dbReference type="AlphaFoldDB" id="A0A9P8CR79"/>
<dbReference type="InterPro" id="IPR001214">
    <property type="entry name" value="SET_dom"/>
</dbReference>
<dbReference type="InterPro" id="IPR026489">
    <property type="entry name" value="CXC_dom"/>
</dbReference>
<dbReference type="Gene3D" id="2.170.270.10">
    <property type="entry name" value="SET domain"/>
    <property type="match status" value="1"/>
</dbReference>
<feature type="domain" description="SET" evidence="10">
    <location>
        <begin position="488"/>
        <end position="619"/>
    </location>
</feature>
<evidence type="ECO:0000256" key="5">
    <source>
        <dbReference type="ARBA" id="ARBA00023163"/>
    </source>
</evidence>
<dbReference type="OrthoDB" id="6141102at2759"/>
<keyword evidence="1" id="KW-0489">Methyltransferase</keyword>
<dbReference type="PROSITE" id="PS51633">
    <property type="entry name" value="CXC"/>
    <property type="match status" value="1"/>
</dbReference>
<protein>
    <recommendedName>
        <fullName evidence="14">SET domain-containing protein</fullName>
    </recommendedName>
</protein>
<dbReference type="GO" id="GO:0032259">
    <property type="term" value="P:methylation"/>
    <property type="evidence" value="ECO:0007669"/>
    <property type="project" value="UniProtKB-KW"/>
</dbReference>
<dbReference type="InterPro" id="IPR041355">
    <property type="entry name" value="Pre-SET_CXC"/>
</dbReference>
<dbReference type="PROSITE" id="PS50020">
    <property type="entry name" value="WW_DOMAIN_2"/>
    <property type="match status" value="1"/>
</dbReference>
<keyword evidence="13" id="KW-1185">Reference proteome</keyword>
<feature type="compositionally biased region" description="Basic residues" evidence="8">
    <location>
        <begin position="627"/>
        <end position="642"/>
    </location>
</feature>
<dbReference type="GO" id="GO:0003682">
    <property type="term" value="F:chromatin binding"/>
    <property type="evidence" value="ECO:0007669"/>
    <property type="project" value="TreeGrafter"/>
</dbReference>
<dbReference type="InterPro" id="IPR001202">
    <property type="entry name" value="WW_dom"/>
</dbReference>
<evidence type="ECO:0000256" key="3">
    <source>
        <dbReference type="ARBA" id="ARBA00022691"/>
    </source>
</evidence>
<dbReference type="Pfam" id="PF18600">
    <property type="entry name" value="Ezh2_MCSS_fung"/>
    <property type="match status" value="1"/>
</dbReference>
<dbReference type="GeneID" id="70291386"/>
<dbReference type="GO" id="GO:0140951">
    <property type="term" value="F:histone H3K27 trimethyltransferase activity"/>
    <property type="evidence" value="ECO:0007669"/>
    <property type="project" value="UniProtKB-EC"/>
</dbReference>
<evidence type="ECO:0008006" key="14">
    <source>
        <dbReference type="Google" id="ProtNLM"/>
    </source>
</evidence>
<keyword evidence="5" id="KW-0804">Transcription</keyword>
<name>A0A9P8CR79_9HYPO</name>
<sequence>MEGDDPPVATRQPITPPLTTGQKTAVLRLSKASVADFTRELEGLQERANQELNEAAVRAIRSTIRQAPKQDAPKVDLFANLRGRNREPGQQSPQCKITLKNPSKPAIQTSRSVIEITTDVERAPAYDYPSLEVDRLIPAPQTANAYQPHKGDILDEGRRQQWRNHIRELHESNIASLEGIPIRKKLKTMVHHERLLQAGLYLKLWLEENGCSVILDALRYLDKQQPELTEEIQQLTAKIRTAWASVYHKDGQVRNIQLEKVYLDEALNAIPTAEDVSAAPDDNNIYKRLACAICFKHVCEHGYYANDNQRQRFLTHDPPNPTPDTSRTPEPNPWYTRGKKRLRGLASDHEHQKPNWDHPNRRWDNVCGLRGCDHDGPCDNTCLCVKAELLCEKYCRCTTECCEWKFTGCACHSSSKNCFVGQEVKARRPLLKKGRAKPKVDACICVQLNRECDPDLCGTCGAREAADPLSTEPVHTCQNVTLTSGKSWRVAIGKSCTHGYGLFAAEKIPKHASVIEYTGELVSGIEGERRDAELRAPFEGTRAMSYMFTMIGNPESVGKSVWIDGAKYGNLSRYINSESRDSSLINLKPKHVIVNGTMRIVLVARRDIAPWEELFFNYGSHFFKGQGARKGKGGKKKGPGRLRKAEVAKDVPRAATATPNRAKAQEPALNTRARTAEAAVAGPSRLPPAEAELKPAERKSSRNVAMMHQNAPNKRAKTGPATSRGESPASETEISDSQGDDGSVDEEYEEEDEGEEGVEESPERESSSEVSSEAEDTDTVNHGHRQLRSGSNLVLRSRARRGMN</sequence>
<dbReference type="PANTHER" id="PTHR45747:SF4">
    <property type="entry name" value="HISTONE-LYSINE N-METHYLTRANSFERASE E(Z)"/>
    <property type="match status" value="1"/>
</dbReference>
<evidence type="ECO:0000256" key="8">
    <source>
        <dbReference type="SAM" id="MobiDB-lite"/>
    </source>
</evidence>
<keyword evidence="3" id="KW-0949">S-adenosyl-L-methionine</keyword>
<evidence type="ECO:0000259" key="10">
    <source>
        <dbReference type="PROSITE" id="PS50280"/>
    </source>
</evidence>
<gene>
    <name evidence="12" type="ORF">F5Z01DRAFT_535323</name>
</gene>
<dbReference type="InterPro" id="IPR046341">
    <property type="entry name" value="SET_dom_sf"/>
</dbReference>
<dbReference type="SMART" id="SM00317">
    <property type="entry name" value="SET"/>
    <property type="match status" value="1"/>
</dbReference>
<dbReference type="Pfam" id="PF18264">
    <property type="entry name" value="preSET_CXC"/>
    <property type="match status" value="1"/>
</dbReference>
<dbReference type="Proteomes" id="UP000887229">
    <property type="component" value="Unassembled WGS sequence"/>
</dbReference>
<accession>A0A9P8CR79</accession>
<feature type="coiled-coil region" evidence="7">
    <location>
        <begin position="27"/>
        <end position="54"/>
    </location>
</feature>
<evidence type="ECO:0000313" key="12">
    <source>
        <dbReference type="EMBL" id="KAG9256032.1"/>
    </source>
</evidence>
<dbReference type="RefSeq" id="XP_046119956.1">
    <property type="nucleotide sequence ID" value="XM_046260483.1"/>
</dbReference>
<dbReference type="PANTHER" id="PTHR45747">
    <property type="entry name" value="HISTONE-LYSINE N-METHYLTRANSFERASE E(Z)"/>
    <property type="match status" value="1"/>
</dbReference>
<reference evidence="12" key="1">
    <citation type="journal article" date="2021" name="IMA Fungus">
        <title>Genomic characterization of three marine fungi, including Emericellopsis atlantica sp. nov. with signatures of a generalist lifestyle and marine biomass degradation.</title>
        <authorList>
            <person name="Hagestad O.C."/>
            <person name="Hou L."/>
            <person name="Andersen J.H."/>
            <person name="Hansen E.H."/>
            <person name="Altermark B."/>
            <person name="Li C."/>
            <person name="Kuhnert E."/>
            <person name="Cox R.J."/>
            <person name="Crous P.W."/>
            <person name="Spatafora J.W."/>
            <person name="Lail K."/>
            <person name="Amirebrahimi M."/>
            <person name="Lipzen A."/>
            <person name="Pangilinan J."/>
            <person name="Andreopoulos W."/>
            <person name="Hayes R.D."/>
            <person name="Ng V."/>
            <person name="Grigoriev I.V."/>
            <person name="Jackson S.A."/>
            <person name="Sutton T.D.S."/>
            <person name="Dobson A.D.W."/>
            <person name="Rama T."/>
        </authorList>
    </citation>
    <scope>NUCLEOTIDE SEQUENCE</scope>
    <source>
        <strain evidence="12">TS7</strain>
    </source>
</reference>
<evidence type="ECO:0000256" key="2">
    <source>
        <dbReference type="ARBA" id="ARBA00022679"/>
    </source>
</evidence>
<proteinExistence type="predicted"/>
<dbReference type="Pfam" id="PF00856">
    <property type="entry name" value="SET"/>
    <property type="match status" value="1"/>
</dbReference>
<comment type="caution">
    <text evidence="12">The sequence shown here is derived from an EMBL/GenBank/DDBJ whole genome shotgun (WGS) entry which is preliminary data.</text>
</comment>
<dbReference type="PROSITE" id="PS50280">
    <property type="entry name" value="SET"/>
    <property type="match status" value="1"/>
</dbReference>
<feature type="region of interest" description="Disordered" evidence="8">
    <location>
        <begin position="1"/>
        <end position="22"/>
    </location>
</feature>
<dbReference type="InterPro" id="IPR040968">
    <property type="entry name" value="EZH2_MCSS_fung"/>
</dbReference>
<feature type="region of interest" description="Disordered" evidence="8">
    <location>
        <begin position="626"/>
        <end position="804"/>
    </location>
</feature>
<dbReference type="GO" id="GO:0005634">
    <property type="term" value="C:nucleus"/>
    <property type="evidence" value="ECO:0007669"/>
    <property type="project" value="TreeGrafter"/>
</dbReference>
<organism evidence="12 13">
    <name type="scientific">Emericellopsis atlantica</name>
    <dbReference type="NCBI Taxonomy" id="2614577"/>
    <lineage>
        <taxon>Eukaryota</taxon>
        <taxon>Fungi</taxon>
        <taxon>Dikarya</taxon>
        <taxon>Ascomycota</taxon>
        <taxon>Pezizomycotina</taxon>
        <taxon>Sordariomycetes</taxon>
        <taxon>Hypocreomycetidae</taxon>
        <taxon>Hypocreales</taxon>
        <taxon>Bionectriaceae</taxon>
        <taxon>Emericellopsis</taxon>
    </lineage>
</organism>
<dbReference type="GO" id="GO:0031507">
    <property type="term" value="P:heterochromatin formation"/>
    <property type="evidence" value="ECO:0007669"/>
    <property type="project" value="TreeGrafter"/>
</dbReference>
<keyword evidence="4" id="KW-0805">Transcription regulation</keyword>
<comment type="catalytic activity">
    <reaction evidence="6">
        <text>L-lysyl(27)-[histone H3] + 3 S-adenosyl-L-methionine = N(6),N(6),N(6)-trimethyl-L-lysyl(27)-[histone H3] + 3 S-adenosyl-L-homocysteine + 3 H(+)</text>
        <dbReference type="Rhea" id="RHEA:60292"/>
        <dbReference type="Rhea" id="RHEA-COMP:15535"/>
        <dbReference type="Rhea" id="RHEA-COMP:15548"/>
        <dbReference type="ChEBI" id="CHEBI:15378"/>
        <dbReference type="ChEBI" id="CHEBI:29969"/>
        <dbReference type="ChEBI" id="CHEBI:57856"/>
        <dbReference type="ChEBI" id="CHEBI:59789"/>
        <dbReference type="ChEBI" id="CHEBI:61961"/>
        <dbReference type="EC" id="2.1.1.356"/>
    </reaction>
</comment>
<feature type="region of interest" description="Disordered" evidence="8">
    <location>
        <begin position="311"/>
        <end position="337"/>
    </location>
</feature>
<evidence type="ECO:0000259" key="9">
    <source>
        <dbReference type="PROSITE" id="PS50020"/>
    </source>
</evidence>
<dbReference type="EMBL" id="MU251249">
    <property type="protein sequence ID" value="KAG9256032.1"/>
    <property type="molecule type" value="Genomic_DNA"/>
</dbReference>